<accession>A0A6P0DNY0</accession>
<name>A0A6P0DNY0_RHILE</name>
<dbReference type="RefSeq" id="WP_164000544.1">
    <property type="nucleotide sequence ID" value="NZ_WXXP01000040.1"/>
</dbReference>
<sequence>MNDARSKALEAIRSYRIHGNVERVLQEAGAALLEPLRMASYLFGHLDGIAEGQLPDIASQLEDTDPAIATAITELVWQMRVLWDRRGQWESYDELMAMGRTGFKLISACGVHATPQPNGTAYINVP</sequence>
<dbReference type="EMBL" id="WXXP01000040">
    <property type="protein sequence ID" value="NEK54744.1"/>
    <property type="molecule type" value="Genomic_DNA"/>
</dbReference>
<comment type="caution">
    <text evidence="1">The sequence shown here is derived from an EMBL/GenBank/DDBJ whole genome shotgun (WGS) entry which is preliminary data.</text>
</comment>
<reference evidence="1 2" key="1">
    <citation type="submission" date="2020-01" db="EMBL/GenBank/DDBJ databases">
        <title>Rhizobium genotypes associated with high levels of biological nitrogen fixation by grain legumes in a temperate-maritime cropping system.</title>
        <authorList>
            <person name="Maluk M."/>
            <person name="Francesc Ferrando Molina F."/>
            <person name="Lopez Del Egido L."/>
            <person name="Lafos M."/>
            <person name="Langarica-Fuentes A."/>
            <person name="Gebre Yohannes G."/>
            <person name="Young M.W."/>
            <person name="Martin P."/>
            <person name="Gantlett R."/>
            <person name="Kenicer G."/>
            <person name="Hawes C."/>
            <person name="Begg G.S."/>
            <person name="Quilliam R.S."/>
            <person name="Squire G.R."/>
            <person name="Poole P.S."/>
            <person name="Young P.W."/>
            <person name="Iannetta P.M."/>
            <person name="James E.K."/>
        </authorList>
    </citation>
    <scope>NUCLEOTIDE SEQUENCE [LARGE SCALE GENOMIC DNA]</scope>
    <source>
        <strain evidence="1 2">JHI944</strain>
    </source>
</reference>
<organism evidence="1 2">
    <name type="scientific">Rhizobium leguminosarum</name>
    <dbReference type="NCBI Taxonomy" id="384"/>
    <lineage>
        <taxon>Bacteria</taxon>
        <taxon>Pseudomonadati</taxon>
        <taxon>Pseudomonadota</taxon>
        <taxon>Alphaproteobacteria</taxon>
        <taxon>Hyphomicrobiales</taxon>
        <taxon>Rhizobiaceae</taxon>
        <taxon>Rhizobium/Agrobacterium group</taxon>
        <taxon>Rhizobium</taxon>
    </lineage>
</organism>
<proteinExistence type="predicted"/>
<evidence type="ECO:0000313" key="1">
    <source>
        <dbReference type="EMBL" id="NEK54744.1"/>
    </source>
</evidence>
<evidence type="ECO:0000313" key="2">
    <source>
        <dbReference type="Proteomes" id="UP000471409"/>
    </source>
</evidence>
<protein>
    <submittedName>
        <fullName evidence="1">Uncharacterized protein</fullName>
    </submittedName>
</protein>
<dbReference type="AlphaFoldDB" id="A0A6P0DNY0"/>
<gene>
    <name evidence="1" type="ORF">GUK36_36090</name>
</gene>
<dbReference type="Proteomes" id="UP000471409">
    <property type="component" value="Unassembled WGS sequence"/>
</dbReference>